<reference evidence="1" key="1">
    <citation type="submission" date="2014-09" db="EMBL/GenBank/DDBJ databases">
        <authorList>
            <person name="Magalhaes I.L.F."/>
            <person name="Oliveira U."/>
            <person name="Santos F.R."/>
            <person name="Vidigal T.H.D.A."/>
            <person name="Brescovit A.D."/>
            <person name="Santos A.J."/>
        </authorList>
    </citation>
    <scope>NUCLEOTIDE SEQUENCE</scope>
    <source>
        <tissue evidence="1">Shoot tissue taken approximately 20 cm above the soil surface</tissue>
    </source>
</reference>
<organism evidence="1">
    <name type="scientific">Arundo donax</name>
    <name type="common">Giant reed</name>
    <name type="synonym">Donax arundinaceus</name>
    <dbReference type="NCBI Taxonomy" id="35708"/>
    <lineage>
        <taxon>Eukaryota</taxon>
        <taxon>Viridiplantae</taxon>
        <taxon>Streptophyta</taxon>
        <taxon>Embryophyta</taxon>
        <taxon>Tracheophyta</taxon>
        <taxon>Spermatophyta</taxon>
        <taxon>Magnoliopsida</taxon>
        <taxon>Liliopsida</taxon>
        <taxon>Poales</taxon>
        <taxon>Poaceae</taxon>
        <taxon>PACMAD clade</taxon>
        <taxon>Arundinoideae</taxon>
        <taxon>Arundineae</taxon>
        <taxon>Arundo</taxon>
    </lineage>
</organism>
<name>A0A0A9HN06_ARUDO</name>
<sequence>MQTSGDLPVV</sequence>
<evidence type="ECO:0000313" key="1">
    <source>
        <dbReference type="EMBL" id="JAE34278.1"/>
    </source>
</evidence>
<protein>
    <submittedName>
        <fullName evidence="1">Uncharacterized protein</fullName>
    </submittedName>
</protein>
<proteinExistence type="predicted"/>
<reference evidence="1" key="2">
    <citation type="journal article" date="2015" name="Data Brief">
        <title>Shoot transcriptome of the giant reed, Arundo donax.</title>
        <authorList>
            <person name="Barrero R.A."/>
            <person name="Guerrero F.D."/>
            <person name="Moolhuijzen P."/>
            <person name="Goolsby J.A."/>
            <person name="Tidwell J."/>
            <person name="Bellgard S.E."/>
            <person name="Bellgard M.I."/>
        </authorList>
    </citation>
    <scope>NUCLEOTIDE SEQUENCE</scope>
    <source>
        <tissue evidence="1">Shoot tissue taken approximately 20 cm above the soil surface</tissue>
    </source>
</reference>
<accession>A0A0A9HN06</accession>
<dbReference type="EMBL" id="GBRH01163618">
    <property type="protein sequence ID" value="JAE34278.1"/>
    <property type="molecule type" value="Transcribed_RNA"/>
</dbReference>